<gene>
    <name evidence="2" type="ORF">BIW11_13883</name>
</gene>
<feature type="coiled-coil region" evidence="1">
    <location>
        <begin position="57"/>
        <end position="105"/>
    </location>
</feature>
<sequence>RDLKAELEELQARVSETERSARQDASALRDVIGSRMTELATMLHDAEMHNEECQKIIRKQSQLMSDLQNYCVELERKLADAVDDISATNNKVKSLYIQLESARRD</sequence>
<dbReference type="OrthoDB" id="6424647at2759"/>
<evidence type="ECO:0000313" key="2">
    <source>
        <dbReference type="EMBL" id="OQR66856.1"/>
    </source>
</evidence>
<accession>A0A1V9X0D0</accession>
<comment type="caution">
    <text evidence="2">The sequence shown here is derived from an EMBL/GenBank/DDBJ whole genome shotgun (WGS) entry which is preliminary data.</text>
</comment>
<name>A0A1V9X0D0_9ACAR</name>
<reference evidence="2 3" key="1">
    <citation type="journal article" date="2017" name="Gigascience">
        <title>Draft genome of the honey bee ectoparasitic mite, Tropilaelaps mercedesae, is shaped by the parasitic life history.</title>
        <authorList>
            <person name="Dong X."/>
            <person name="Armstrong S.D."/>
            <person name="Xia D."/>
            <person name="Makepeace B.L."/>
            <person name="Darby A.C."/>
            <person name="Kadowaki T."/>
        </authorList>
    </citation>
    <scope>NUCLEOTIDE SEQUENCE [LARGE SCALE GENOMIC DNA]</scope>
    <source>
        <strain evidence="2">Wuxi-XJTLU</strain>
    </source>
</reference>
<dbReference type="InParanoid" id="A0A1V9X0D0"/>
<keyword evidence="3" id="KW-1185">Reference proteome</keyword>
<dbReference type="AlphaFoldDB" id="A0A1V9X0D0"/>
<proteinExistence type="predicted"/>
<dbReference type="Proteomes" id="UP000192247">
    <property type="component" value="Unassembled WGS sequence"/>
</dbReference>
<keyword evidence="1" id="KW-0175">Coiled coil</keyword>
<feature type="non-terminal residue" evidence="2">
    <location>
        <position position="1"/>
    </location>
</feature>
<evidence type="ECO:0000313" key="3">
    <source>
        <dbReference type="Proteomes" id="UP000192247"/>
    </source>
</evidence>
<organism evidence="2 3">
    <name type="scientific">Tropilaelaps mercedesae</name>
    <dbReference type="NCBI Taxonomy" id="418985"/>
    <lineage>
        <taxon>Eukaryota</taxon>
        <taxon>Metazoa</taxon>
        <taxon>Ecdysozoa</taxon>
        <taxon>Arthropoda</taxon>
        <taxon>Chelicerata</taxon>
        <taxon>Arachnida</taxon>
        <taxon>Acari</taxon>
        <taxon>Parasitiformes</taxon>
        <taxon>Mesostigmata</taxon>
        <taxon>Gamasina</taxon>
        <taxon>Dermanyssoidea</taxon>
        <taxon>Laelapidae</taxon>
        <taxon>Tropilaelaps</taxon>
    </lineage>
</organism>
<dbReference type="EMBL" id="MNPL01030874">
    <property type="protein sequence ID" value="OQR66856.1"/>
    <property type="molecule type" value="Genomic_DNA"/>
</dbReference>
<protein>
    <submittedName>
        <fullName evidence="2">Paramyosin-like</fullName>
    </submittedName>
</protein>
<evidence type="ECO:0000256" key="1">
    <source>
        <dbReference type="SAM" id="Coils"/>
    </source>
</evidence>